<feature type="binding site" evidence="7">
    <location>
        <position position="245"/>
    </location>
    <ligand>
        <name>ATP</name>
        <dbReference type="ChEBI" id="CHEBI:30616"/>
    </ligand>
</feature>
<dbReference type="GO" id="GO:0050560">
    <property type="term" value="F:aspartate-tRNA(Asn) ligase activity"/>
    <property type="evidence" value="ECO:0007669"/>
    <property type="project" value="UniProtKB-EC"/>
</dbReference>
<dbReference type="InterPro" id="IPR012340">
    <property type="entry name" value="NA-bd_OB-fold"/>
</dbReference>
<comment type="similarity">
    <text evidence="1 7">Belongs to the class-II aminoacyl-tRNA synthetase family. Type 1 subfamily.</text>
</comment>
<dbReference type="GO" id="GO:0003676">
    <property type="term" value="F:nucleic acid binding"/>
    <property type="evidence" value="ECO:0007669"/>
    <property type="project" value="InterPro"/>
</dbReference>
<keyword evidence="4 7" id="KW-0067">ATP-binding</keyword>
<dbReference type="InterPro" id="IPR002312">
    <property type="entry name" value="Asp/Asn-tRNA-synth_IIb"/>
</dbReference>
<dbReference type="PANTHER" id="PTHR22594:SF5">
    <property type="entry name" value="ASPARTATE--TRNA LIGASE, MITOCHONDRIAL"/>
    <property type="match status" value="1"/>
</dbReference>
<feature type="binding site" evidence="7">
    <location>
        <position position="511"/>
    </location>
    <ligand>
        <name>L-aspartate</name>
        <dbReference type="ChEBI" id="CHEBI:29991"/>
    </ligand>
</feature>
<sequence>MPTTPNPTSGFFLMLPRSEVIELEMDVNEALKYIVSMGVVAPPLRVNHRSSTTSDLRDRDGLAQIVCDPDRPEMFAIAESVRNEFCLKITGKVRARPEGTVNVNMPSGEVEILCHEIEVLNASVTPPFQLDDDSLSENVRLLHRVIDLRRPPMQRNMQLRYKTARAFRRFLDDAGFIDIETPMLTKSTPEGARDYLVPSRVHPGQFFALPQSPQLFKQLLMVAGFDRYYQITKCFRDEDLRADRQPEFTQVDMETSFMSEDEITTVMEELIRTVFKEAIDADLPKPFPRLSHAEAMHRYGSDKPDLRVTLELTEVTDVVKDVSFKVFAGAANSENGRVAALRIPGGASLTRGEIDAYTQFVGIYGARGLAYIKVNDAAQLNETGLQSPIVKNLHSAALKAIVERTGAQSGDLIFFGADKAKVVNDALGALRAKIGHEKGFLNGKDWEPVWIVDFPMFEHDEENKRWTACHHPFTSPKDEHLALLETDPGKCLAKAYDLALNGWELGGGSVRIHRADIQEKVFKALGIGEEEAQLKFGFLLDALKYGAPPHGGLAFGLDRIVTMMTGAESIRDVIAFPKTQRAQCLLTDAPSDVDDKQLRELHIRLRPKVEVQIDSQVVAGKA</sequence>
<evidence type="ECO:0000256" key="1">
    <source>
        <dbReference type="ARBA" id="ARBA00006303"/>
    </source>
</evidence>
<dbReference type="Gene3D" id="3.30.930.10">
    <property type="entry name" value="Bira Bifunctional Protein, Domain 2"/>
    <property type="match status" value="1"/>
</dbReference>
<feature type="domain" description="Aminoacyl-transfer RNA synthetases class-II family profile" evidence="8">
    <location>
        <begin position="165"/>
        <end position="577"/>
    </location>
</feature>
<dbReference type="NCBIfam" id="TIGR00459">
    <property type="entry name" value="aspS_bact"/>
    <property type="match status" value="1"/>
</dbReference>
<evidence type="ECO:0000256" key="2">
    <source>
        <dbReference type="ARBA" id="ARBA00022598"/>
    </source>
</evidence>
<dbReference type="EC" id="6.1.1.23" evidence="7"/>
<comment type="subcellular location">
    <subcellularLocation>
        <location evidence="7">Cytoplasm</location>
    </subcellularLocation>
</comment>
<dbReference type="GO" id="GO:0004815">
    <property type="term" value="F:aspartate-tRNA ligase activity"/>
    <property type="evidence" value="ECO:0007669"/>
    <property type="project" value="UniProtKB-UniRule"/>
</dbReference>
<feature type="binding site" evidence="7">
    <location>
        <position position="236"/>
    </location>
    <ligand>
        <name>L-aspartate</name>
        <dbReference type="ChEBI" id="CHEBI:29991"/>
    </ligand>
</feature>
<evidence type="ECO:0000256" key="4">
    <source>
        <dbReference type="ARBA" id="ARBA00022840"/>
    </source>
</evidence>
<dbReference type="InterPro" id="IPR004524">
    <property type="entry name" value="Asp-tRNA-ligase_1"/>
</dbReference>
<dbReference type="InterPro" id="IPR004115">
    <property type="entry name" value="GAD-like_sf"/>
</dbReference>
<dbReference type="CDD" id="cd00777">
    <property type="entry name" value="AspRS_core"/>
    <property type="match status" value="1"/>
</dbReference>
<feature type="site" description="Important for tRNA non-discrimination" evidence="7">
    <location>
        <position position="99"/>
    </location>
</feature>
<dbReference type="SUPFAM" id="SSF55681">
    <property type="entry name" value="Class II aaRS and biotin synthetases"/>
    <property type="match status" value="1"/>
</dbReference>
<evidence type="ECO:0000256" key="6">
    <source>
        <dbReference type="ARBA" id="ARBA00023146"/>
    </source>
</evidence>
<keyword evidence="7" id="KW-0963">Cytoplasm</keyword>
<feature type="binding site" evidence="7">
    <location>
        <position position="190"/>
    </location>
    <ligand>
        <name>L-aspartate</name>
        <dbReference type="ChEBI" id="CHEBI:29991"/>
    </ligand>
</feature>
<keyword evidence="5 7" id="KW-0648">Protein biosynthesis</keyword>
<evidence type="ECO:0000313" key="9">
    <source>
        <dbReference type="EMBL" id="SBT09768.1"/>
    </source>
</evidence>
<feature type="region of interest" description="Aspartate" evidence="7">
    <location>
        <begin position="214"/>
        <end position="217"/>
    </location>
</feature>
<dbReference type="Gene3D" id="2.40.50.140">
    <property type="entry name" value="Nucleic acid-binding proteins"/>
    <property type="match status" value="1"/>
</dbReference>
<dbReference type="EMBL" id="FLQY01000274">
    <property type="protein sequence ID" value="SBT09768.1"/>
    <property type="molecule type" value="Genomic_DNA"/>
</dbReference>
<dbReference type="InterPro" id="IPR006195">
    <property type="entry name" value="aa-tRNA-synth_II"/>
</dbReference>
<dbReference type="Pfam" id="PF00152">
    <property type="entry name" value="tRNA-synt_2"/>
    <property type="match status" value="1"/>
</dbReference>
<evidence type="ECO:0000256" key="5">
    <source>
        <dbReference type="ARBA" id="ARBA00022917"/>
    </source>
</evidence>
<protein>
    <recommendedName>
        <fullName evidence="7">Aspartate--tRNA(Asp/Asn) ligase</fullName>
        <ecNumber evidence="7">6.1.1.23</ecNumber>
    </recommendedName>
    <alternativeName>
        <fullName evidence="7">Aspartyl-tRNA synthetase</fullName>
        <shortName evidence="7">AspRS</shortName>
    </alternativeName>
    <alternativeName>
        <fullName evidence="7">Non-discriminating aspartyl-tRNA synthetase</fullName>
        <shortName evidence="7">ND-AspRS</shortName>
    </alternativeName>
</protein>
<feature type="binding site" evidence="7">
    <location>
        <begin position="556"/>
        <end position="559"/>
    </location>
    <ligand>
        <name>ATP</name>
        <dbReference type="ChEBI" id="CHEBI:30616"/>
    </ligand>
</feature>
<reference evidence="9 10" key="1">
    <citation type="submission" date="2016-06" db="EMBL/GenBank/DDBJ databases">
        <authorList>
            <person name="Kjaerup R.B."/>
            <person name="Dalgaard T.S."/>
            <person name="Juul-Madsen H.R."/>
        </authorList>
    </citation>
    <scope>NUCLEOTIDE SEQUENCE [LARGE SCALE GENOMIC DNA]</scope>
    <source>
        <strain evidence="9">2</strain>
    </source>
</reference>
<dbReference type="HAMAP" id="MF_00044">
    <property type="entry name" value="Asp_tRNA_synth_type1"/>
    <property type="match status" value="1"/>
</dbReference>
<dbReference type="InterPro" id="IPR047090">
    <property type="entry name" value="AspRS_core"/>
</dbReference>
<evidence type="ECO:0000256" key="7">
    <source>
        <dbReference type="HAMAP-Rule" id="MF_00044"/>
    </source>
</evidence>
<dbReference type="PROSITE" id="PS50862">
    <property type="entry name" value="AA_TRNA_LIGASE_II"/>
    <property type="match status" value="1"/>
</dbReference>
<name>A0A1A8Y0B5_9RHOO</name>
<dbReference type="GO" id="GO:0005524">
    <property type="term" value="F:ATP binding"/>
    <property type="evidence" value="ECO:0007669"/>
    <property type="project" value="UniProtKB-UniRule"/>
</dbReference>
<feature type="site" description="Important for tRNA non-discrimination" evidence="7">
    <location>
        <position position="48"/>
    </location>
</feature>
<dbReference type="Pfam" id="PF01336">
    <property type="entry name" value="tRNA_anti-codon"/>
    <property type="match status" value="1"/>
</dbReference>
<proteinExistence type="inferred from homology"/>
<keyword evidence="6 7" id="KW-0030">Aminoacyl-tRNA synthetase</keyword>
<organism evidence="9 10">
    <name type="scientific">Candidatus Propionivibrio aalborgensis</name>
    <dbReference type="NCBI Taxonomy" id="1860101"/>
    <lineage>
        <taxon>Bacteria</taxon>
        <taxon>Pseudomonadati</taxon>
        <taxon>Pseudomonadota</taxon>
        <taxon>Betaproteobacteria</taxon>
        <taxon>Rhodocyclales</taxon>
        <taxon>Rhodocyclaceae</taxon>
        <taxon>Propionivibrio</taxon>
    </lineage>
</organism>
<dbReference type="AlphaFoldDB" id="A0A1A8Y0B5"/>
<evidence type="ECO:0000313" key="10">
    <source>
        <dbReference type="Proteomes" id="UP000199600"/>
    </source>
</evidence>
<comment type="catalytic activity">
    <reaction evidence="7">
        <text>tRNA(Asx) + L-aspartate + ATP = L-aspartyl-tRNA(Asx) + AMP + diphosphate</text>
        <dbReference type="Rhea" id="RHEA:18349"/>
        <dbReference type="Rhea" id="RHEA-COMP:9710"/>
        <dbReference type="Rhea" id="RHEA-COMP:9711"/>
        <dbReference type="ChEBI" id="CHEBI:29991"/>
        <dbReference type="ChEBI" id="CHEBI:30616"/>
        <dbReference type="ChEBI" id="CHEBI:33019"/>
        <dbReference type="ChEBI" id="CHEBI:78442"/>
        <dbReference type="ChEBI" id="CHEBI:78516"/>
        <dbReference type="ChEBI" id="CHEBI:456215"/>
        <dbReference type="EC" id="6.1.1.23"/>
    </reaction>
</comment>
<dbReference type="Gene3D" id="3.30.1360.30">
    <property type="entry name" value="GAD-like domain"/>
    <property type="match status" value="1"/>
</dbReference>
<dbReference type="SUPFAM" id="SSF55261">
    <property type="entry name" value="GAD domain-like"/>
    <property type="match status" value="1"/>
</dbReference>
<dbReference type="InterPro" id="IPR045864">
    <property type="entry name" value="aa-tRNA-synth_II/BPL/LPL"/>
</dbReference>
<dbReference type="InterPro" id="IPR004364">
    <property type="entry name" value="Aa-tRNA-synt_II"/>
</dbReference>
<evidence type="ECO:0000259" key="8">
    <source>
        <dbReference type="PROSITE" id="PS50862"/>
    </source>
</evidence>
<comment type="function">
    <text evidence="7">Aspartyl-tRNA synthetase with relaxed tRNA specificity since it is able to aspartylate not only its cognate tRNA(Asp) but also tRNA(Asn). Reaction proceeds in two steps: L-aspartate is first activated by ATP to form Asp-AMP and then transferred to the acceptor end of tRNA(Asp/Asn).</text>
</comment>
<keyword evidence="3 7" id="KW-0547">Nucleotide-binding</keyword>
<feature type="binding site" evidence="7">
    <location>
        <position position="470"/>
    </location>
    <ligand>
        <name>L-aspartate</name>
        <dbReference type="ChEBI" id="CHEBI:29991"/>
    </ligand>
</feature>
<evidence type="ECO:0000256" key="3">
    <source>
        <dbReference type="ARBA" id="ARBA00022741"/>
    </source>
</evidence>
<dbReference type="NCBIfam" id="NF001750">
    <property type="entry name" value="PRK00476.1"/>
    <property type="match status" value="1"/>
</dbReference>
<dbReference type="PRINTS" id="PR01042">
    <property type="entry name" value="TRNASYNTHASP"/>
</dbReference>
<feature type="binding site" evidence="7">
    <location>
        <begin position="236"/>
        <end position="238"/>
    </location>
    <ligand>
        <name>ATP</name>
        <dbReference type="ChEBI" id="CHEBI:30616"/>
    </ligand>
</feature>
<dbReference type="InterPro" id="IPR029351">
    <property type="entry name" value="GAD_dom"/>
</dbReference>
<dbReference type="SUPFAM" id="SSF50249">
    <property type="entry name" value="Nucleic acid-binding proteins"/>
    <property type="match status" value="1"/>
</dbReference>
<dbReference type="Proteomes" id="UP000199600">
    <property type="component" value="Unassembled WGS sequence"/>
</dbReference>
<keyword evidence="2 7" id="KW-0436">Ligase</keyword>
<dbReference type="CDD" id="cd04317">
    <property type="entry name" value="EcAspRS_like_N"/>
    <property type="match status" value="1"/>
</dbReference>
<keyword evidence="10" id="KW-1185">Reference proteome</keyword>
<feature type="binding site" evidence="7">
    <location>
        <position position="504"/>
    </location>
    <ligand>
        <name>ATP</name>
        <dbReference type="ChEBI" id="CHEBI:30616"/>
    </ligand>
</feature>
<dbReference type="PANTHER" id="PTHR22594">
    <property type="entry name" value="ASPARTYL/LYSYL-TRNA SYNTHETASE"/>
    <property type="match status" value="1"/>
</dbReference>
<gene>
    <name evidence="7 9" type="primary">aspS</name>
    <name evidence="9" type="ORF">PROAA_3450001</name>
</gene>
<dbReference type="GO" id="GO:0006422">
    <property type="term" value="P:aspartyl-tRNA aminoacylation"/>
    <property type="evidence" value="ECO:0007669"/>
    <property type="project" value="UniProtKB-UniRule"/>
</dbReference>
<accession>A0A1A8Y0B5</accession>
<dbReference type="InterPro" id="IPR047089">
    <property type="entry name" value="Asp-tRNA-ligase_1_N"/>
</dbReference>
<dbReference type="GO" id="GO:0005737">
    <property type="term" value="C:cytoplasm"/>
    <property type="evidence" value="ECO:0007669"/>
    <property type="project" value="UniProtKB-SubCell"/>
</dbReference>
<dbReference type="Pfam" id="PF02938">
    <property type="entry name" value="GAD"/>
    <property type="match status" value="1"/>
</dbReference>
<comment type="subunit">
    <text evidence="7">Homodimer.</text>
</comment>
<dbReference type="InterPro" id="IPR004365">
    <property type="entry name" value="NA-bd_OB_tRNA"/>
</dbReference>